<name>A0ABW2QQ97_9BURK</name>
<dbReference type="NCBIfam" id="TIGR00254">
    <property type="entry name" value="GGDEF"/>
    <property type="match status" value="1"/>
</dbReference>
<dbReference type="SMART" id="SM00091">
    <property type="entry name" value="PAS"/>
    <property type="match status" value="2"/>
</dbReference>
<dbReference type="InterPro" id="IPR052155">
    <property type="entry name" value="Biofilm_reg_signaling"/>
</dbReference>
<dbReference type="Gene3D" id="3.30.450.20">
    <property type="entry name" value="PAS domain"/>
    <property type="match status" value="2"/>
</dbReference>
<dbReference type="InterPro" id="IPR035919">
    <property type="entry name" value="EAL_sf"/>
</dbReference>
<reference evidence="6" key="1">
    <citation type="journal article" date="2019" name="Int. J. Syst. Evol. Microbiol.">
        <title>The Global Catalogue of Microorganisms (GCM) 10K type strain sequencing project: providing services to taxonomists for standard genome sequencing and annotation.</title>
        <authorList>
            <consortium name="The Broad Institute Genomics Platform"/>
            <consortium name="The Broad Institute Genome Sequencing Center for Infectious Disease"/>
            <person name="Wu L."/>
            <person name="Ma J."/>
        </authorList>
    </citation>
    <scope>NUCLEOTIDE SEQUENCE [LARGE SCALE GENOMIC DNA]</scope>
    <source>
        <strain evidence="6">CGMCC 1.12371</strain>
    </source>
</reference>
<dbReference type="PROSITE" id="PS50113">
    <property type="entry name" value="PAC"/>
    <property type="match status" value="1"/>
</dbReference>
<feature type="domain" description="PAC" evidence="2">
    <location>
        <begin position="188"/>
        <end position="240"/>
    </location>
</feature>
<protein>
    <submittedName>
        <fullName evidence="5">Bifunctional diguanylate cyclase/phosphodiesterase</fullName>
    </submittedName>
</protein>
<dbReference type="InterPro" id="IPR029787">
    <property type="entry name" value="Nucleotide_cyclase"/>
</dbReference>
<dbReference type="NCBIfam" id="TIGR00229">
    <property type="entry name" value="sensory_box"/>
    <property type="match status" value="1"/>
</dbReference>
<accession>A0ABW2QQ97</accession>
<dbReference type="SUPFAM" id="SSF55785">
    <property type="entry name" value="PYP-like sensor domain (PAS domain)"/>
    <property type="match status" value="2"/>
</dbReference>
<dbReference type="CDD" id="cd00130">
    <property type="entry name" value="PAS"/>
    <property type="match status" value="1"/>
</dbReference>
<dbReference type="Gene3D" id="3.30.70.270">
    <property type="match status" value="1"/>
</dbReference>
<organism evidence="5 6">
    <name type="scientific">Hydrogenophaga atypica</name>
    <dbReference type="NCBI Taxonomy" id="249409"/>
    <lineage>
        <taxon>Bacteria</taxon>
        <taxon>Pseudomonadati</taxon>
        <taxon>Pseudomonadota</taxon>
        <taxon>Betaproteobacteria</taxon>
        <taxon>Burkholderiales</taxon>
        <taxon>Comamonadaceae</taxon>
        <taxon>Hydrogenophaga</taxon>
    </lineage>
</organism>
<dbReference type="Pfam" id="PF13426">
    <property type="entry name" value="PAS_9"/>
    <property type="match status" value="2"/>
</dbReference>
<dbReference type="PANTHER" id="PTHR44757">
    <property type="entry name" value="DIGUANYLATE CYCLASE DGCP"/>
    <property type="match status" value="1"/>
</dbReference>
<evidence type="ECO:0000259" key="1">
    <source>
        <dbReference type="PROSITE" id="PS50112"/>
    </source>
</evidence>
<dbReference type="InterPro" id="IPR001610">
    <property type="entry name" value="PAC"/>
</dbReference>
<dbReference type="InterPro" id="IPR000014">
    <property type="entry name" value="PAS"/>
</dbReference>
<feature type="domain" description="PAS" evidence="1">
    <location>
        <begin position="130"/>
        <end position="162"/>
    </location>
</feature>
<gene>
    <name evidence="5" type="ORF">ACFQPB_22040</name>
</gene>
<dbReference type="CDD" id="cd01948">
    <property type="entry name" value="EAL"/>
    <property type="match status" value="1"/>
</dbReference>
<dbReference type="CDD" id="cd01949">
    <property type="entry name" value="GGDEF"/>
    <property type="match status" value="1"/>
</dbReference>
<dbReference type="Pfam" id="PF00990">
    <property type="entry name" value="GGDEF"/>
    <property type="match status" value="1"/>
</dbReference>
<dbReference type="Gene3D" id="3.20.20.450">
    <property type="entry name" value="EAL domain"/>
    <property type="match status" value="1"/>
</dbReference>
<feature type="domain" description="GGDEF" evidence="4">
    <location>
        <begin position="272"/>
        <end position="409"/>
    </location>
</feature>
<dbReference type="SMART" id="SM00267">
    <property type="entry name" value="GGDEF"/>
    <property type="match status" value="1"/>
</dbReference>
<evidence type="ECO:0000259" key="3">
    <source>
        <dbReference type="PROSITE" id="PS50883"/>
    </source>
</evidence>
<evidence type="ECO:0000259" key="4">
    <source>
        <dbReference type="PROSITE" id="PS50887"/>
    </source>
</evidence>
<dbReference type="InterPro" id="IPR043128">
    <property type="entry name" value="Rev_trsase/Diguanyl_cyclase"/>
</dbReference>
<dbReference type="SMART" id="SM00086">
    <property type="entry name" value="PAC"/>
    <property type="match status" value="1"/>
</dbReference>
<dbReference type="InterPro" id="IPR000160">
    <property type="entry name" value="GGDEF_dom"/>
</dbReference>
<dbReference type="SMART" id="SM00052">
    <property type="entry name" value="EAL"/>
    <property type="match status" value="1"/>
</dbReference>
<dbReference type="InterPro" id="IPR001633">
    <property type="entry name" value="EAL_dom"/>
</dbReference>
<dbReference type="SUPFAM" id="SSF141868">
    <property type="entry name" value="EAL domain-like"/>
    <property type="match status" value="1"/>
</dbReference>
<proteinExistence type="predicted"/>
<dbReference type="PROSITE" id="PS50112">
    <property type="entry name" value="PAS"/>
    <property type="match status" value="1"/>
</dbReference>
<dbReference type="InterPro" id="IPR035965">
    <property type="entry name" value="PAS-like_dom_sf"/>
</dbReference>
<dbReference type="SUPFAM" id="SSF55073">
    <property type="entry name" value="Nucleotide cyclase"/>
    <property type="match status" value="1"/>
</dbReference>
<keyword evidence="6" id="KW-1185">Reference proteome</keyword>
<evidence type="ECO:0000313" key="5">
    <source>
        <dbReference type="EMBL" id="MFC7411545.1"/>
    </source>
</evidence>
<comment type="caution">
    <text evidence="5">The sequence shown here is derived from an EMBL/GenBank/DDBJ whole genome shotgun (WGS) entry which is preliminary data.</text>
</comment>
<dbReference type="Proteomes" id="UP001596501">
    <property type="component" value="Unassembled WGS sequence"/>
</dbReference>
<evidence type="ECO:0000313" key="6">
    <source>
        <dbReference type="Proteomes" id="UP001596501"/>
    </source>
</evidence>
<dbReference type="InterPro" id="IPR000700">
    <property type="entry name" value="PAS-assoc_C"/>
</dbReference>
<dbReference type="PANTHER" id="PTHR44757:SF2">
    <property type="entry name" value="BIOFILM ARCHITECTURE MAINTENANCE PROTEIN MBAA"/>
    <property type="match status" value="1"/>
</dbReference>
<dbReference type="Pfam" id="PF00563">
    <property type="entry name" value="EAL"/>
    <property type="match status" value="1"/>
</dbReference>
<feature type="domain" description="EAL" evidence="3">
    <location>
        <begin position="418"/>
        <end position="671"/>
    </location>
</feature>
<dbReference type="PROSITE" id="PS50887">
    <property type="entry name" value="GGDEF"/>
    <property type="match status" value="1"/>
</dbReference>
<dbReference type="EMBL" id="JBHTCA010000036">
    <property type="protein sequence ID" value="MFC7411545.1"/>
    <property type="molecule type" value="Genomic_DNA"/>
</dbReference>
<sequence>MFQTAPFGSHCLAQDGSFTEINDMELSWLDRQREDVVGRTSFRQFLTPASQLKLDHYLAAHQRHGFIDLELELYREGAEPLLVAVSFNGTLTDEGQRRPGRYVLFDLTALQRERTIQKYAAMSFESACGICVTNALGIILRVNAAFTTLTGFTNDEVVGKNMAILSSGLQSEQFYQAMWKAIETRGYWQGEIRNRRKNGHLYTEWLSIASVKNPEGLVTNYVGTFYDITAAKASQEEMHRLAFHDELTHLPNRRLLQQHMEHTLALNSRNGKLSALLFIDLDHFKAINDTRGHEAGDLLLIQAARRMQTLVREGDTVARVGGDEFVVLLEGLDTAMNTAAAQAQLVGEKLLAMLATPYAIRDFKFRCTASIGIRMVSFGDHASQLLTHADLAMYEAKKNGRNSLRFFDPTMQAAATVRAHAEQDLQRAVENGEFELFYQPQVDAQGKMVGAEALLRWHHPERGLVSPGEVIPLAEETGLIIPIGNWVMKTACAQLKRWATLPEAQGLTMAVNVSARQFAREDFVNFVLKVLEDTQIDPTLLELEVTESMMLDIDTAAAKMQALRTAGVRFSVDDFGTGYSSLAHLTRIPIAKLKIDQSFVQHMGDRQADLVIVQTVIAMAHSLGLCVVAEGVETPTQHQQLLNDGCNVFQGYLFGRPQPSGALERQLLQGNPPAG</sequence>
<dbReference type="PROSITE" id="PS50883">
    <property type="entry name" value="EAL"/>
    <property type="match status" value="1"/>
</dbReference>
<evidence type="ECO:0000259" key="2">
    <source>
        <dbReference type="PROSITE" id="PS50113"/>
    </source>
</evidence>